<keyword evidence="11" id="KW-1185">Reference proteome</keyword>
<feature type="domain" description="B30.2/SPRY" evidence="9">
    <location>
        <begin position="341"/>
        <end position="538"/>
    </location>
</feature>
<evidence type="ECO:0000259" key="7">
    <source>
        <dbReference type="PROSITE" id="PS50089"/>
    </source>
</evidence>
<keyword evidence="1" id="KW-0479">Metal-binding</keyword>
<dbReference type="SUPFAM" id="SSF57850">
    <property type="entry name" value="RING/U-box"/>
    <property type="match status" value="1"/>
</dbReference>
<dbReference type="InterPro" id="IPR013083">
    <property type="entry name" value="Znf_RING/FYVE/PHD"/>
</dbReference>
<sequence length="538" mass="60516">MVFTFAVDQELSEVLQRSSSTPDCSPGIQSSNTERDELKPKGVLVACASKAMYLSEDLTCTVCQQLFQDPVLLKCGHNFCQTCIDGVCVGRVLGSCPLCRAYFCRGDYTPIMALARLVERMKESYQVKTSKKLCEDQLENKKIVCKTNGTLKAQCEDHQENMQFFCKDDGVLMCIICRDAPKHLGHKFLSIQNAVSMYKDQLSSALDQLASARKKFDKQQADQEKSWRLHEWKANDSETSISSLFKKFHQPIENQKLATLNKLAFQGKVAQKKMADNLTKLQEDVKKVKDTLDAVKMRLKEQDPLEFLNGIQSCLKRCSKLKKVNSAVVSTDLHKHAPRCPTALSLWKKLKTTICSTPSCLTLDHDTAHCELVLSEDRTSVWYSGTKQTLPDHPKRFTKTPAVLALQGFWSGTHYWEVHVGTAPTWAVGVALDSISRTENIPRIAWKGLWLLQLKQGNVYEALGVKNHILSLASRPQKIGVYLDTKKRQVSFFNADGMCHIHTFHCVSSSKVVPTFLPYFSPCTGTASKHSELLTICY</sequence>
<dbReference type="GO" id="GO:0008270">
    <property type="term" value="F:zinc ion binding"/>
    <property type="evidence" value="ECO:0007669"/>
    <property type="project" value="UniProtKB-KW"/>
</dbReference>
<dbReference type="InterPro" id="IPR003879">
    <property type="entry name" value="Butyrophylin_SPRY"/>
</dbReference>
<evidence type="ECO:0000256" key="4">
    <source>
        <dbReference type="ARBA" id="ARBA00023054"/>
    </source>
</evidence>
<evidence type="ECO:0000256" key="6">
    <source>
        <dbReference type="SAM" id="Coils"/>
    </source>
</evidence>
<feature type="coiled-coil region" evidence="6">
    <location>
        <begin position="195"/>
        <end position="222"/>
    </location>
</feature>
<comment type="caution">
    <text evidence="10">The sequence shown here is derived from an EMBL/GenBank/DDBJ whole genome shotgun (WGS) entry which is preliminary data.</text>
</comment>
<dbReference type="InterPro" id="IPR017907">
    <property type="entry name" value="Znf_RING_CS"/>
</dbReference>
<evidence type="ECO:0000256" key="2">
    <source>
        <dbReference type="ARBA" id="ARBA00022771"/>
    </source>
</evidence>
<protein>
    <submittedName>
        <fullName evidence="10">Uncharacterized protein</fullName>
    </submittedName>
</protein>
<dbReference type="PROSITE" id="PS00518">
    <property type="entry name" value="ZF_RING_1"/>
    <property type="match status" value="1"/>
</dbReference>
<dbReference type="SMART" id="SM00449">
    <property type="entry name" value="SPRY"/>
    <property type="match status" value="1"/>
</dbReference>
<dbReference type="Pfam" id="PF13765">
    <property type="entry name" value="PRY"/>
    <property type="match status" value="1"/>
</dbReference>
<dbReference type="SMART" id="SM00336">
    <property type="entry name" value="BBOX"/>
    <property type="match status" value="1"/>
</dbReference>
<keyword evidence="3" id="KW-0862">Zinc</keyword>
<dbReference type="AlphaFoldDB" id="A0AAV7PG33"/>
<dbReference type="Gene3D" id="3.30.40.10">
    <property type="entry name" value="Zinc/RING finger domain, C3HC4 (zinc finger)"/>
    <property type="match status" value="1"/>
</dbReference>
<keyword evidence="4 6" id="KW-0175">Coiled coil</keyword>
<feature type="domain" description="B box-type" evidence="8">
    <location>
        <begin position="155"/>
        <end position="191"/>
    </location>
</feature>
<name>A0AAV7PG33_PLEWA</name>
<dbReference type="Proteomes" id="UP001066276">
    <property type="component" value="Chromosome 7"/>
</dbReference>
<dbReference type="Pfam" id="PF00643">
    <property type="entry name" value="zf-B_box"/>
    <property type="match status" value="1"/>
</dbReference>
<dbReference type="InterPro" id="IPR027370">
    <property type="entry name" value="Znf-RING_euk"/>
</dbReference>
<dbReference type="InterPro" id="IPR050143">
    <property type="entry name" value="TRIM/RBCC"/>
</dbReference>
<dbReference type="SMART" id="SM00589">
    <property type="entry name" value="PRY"/>
    <property type="match status" value="1"/>
</dbReference>
<dbReference type="SUPFAM" id="SSF57845">
    <property type="entry name" value="B-box zinc-binding domain"/>
    <property type="match status" value="1"/>
</dbReference>
<dbReference type="Gene3D" id="3.30.160.60">
    <property type="entry name" value="Classic Zinc Finger"/>
    <property type="match status" value="1"/>
</dbReference>
<dbReference type="InterPro" id="IPR003877">
    <property type="entry name" value="SPRY_dom"/>
</dbReference>
<dbReference type="SUPFAM" id="SSF49899">
    <property type="entry name" value="Concanavalin A-like lectins/glucanases"/>
    <property type="match status" value="1"/>
</dbReference>
<dbReference type="InterPro" id="IPR000315">
    <property type="entry name" value="Znf_B-box"/>
</dbReference>
<dbReference type="Pfam" id="PF13445">
    <property type="entry name" value="zf-RING_UBOX"/>
    <property type="match status" value="1"/>
</dbReference>
<evidence type="ECO:0000313" key="11">
    <source>
        <dbReference type="Proteomes" id="UP001066276"/>
    </source>
</evidence>
<proteinExistence type="predicted"/>
<dbReference type="InterPro" id="IPR013320">
    <property type="entry name" value="ConA-like_dom_sf"/>
</dbReference>
<reference evidence="10" key="1">
    <citation type="journal article" date="2022" name="bioRxiv">
        <title>Sequencing and chromosome-scale assembly of the giantPleurodeles waltlgenome.</title>
        <authorList>
            <person name="Brown T."/>
            <person name="Elewa A."/>
            <person name="Iarovenko S."/>
            <person name="Subramanian E."/>
            <person name="Araus A.J."/>
            <person name="Petzold A."/>
            <person name="Susuki M."/>
            <person name="Suzuki K.-i.T."/>
            <person name="Hayashi T."/>
            <person name="Toyoda A."/>
            <person name="Oliveira C."/>
            <person name="Osipova E."/>
            <person name="Leigh N.D."/>
            <person name="Simon A."/>
            <person name="Yun M.H."/>
        </authorList>
    </citation>
    <scope>NUCLEOTIDE SEQUENCE</scope>
    <source>
        <strain evidence="10">20211129_DDA</strain>
        <tissue evidence="10">Liver</tissue>
    </source>
</reference>
<dbReference type="SMART" id="SM00184">
    <property type="entry name" value="RING"/>
    <property type="match status" value="1"/>
</dbReference>
<evidence type="ECO:0000313" key="10">
    <source>
        <dbReference type="EMBL" id="KAJ1125824.1"/>
    </source>
</evidence>
<dbReference type="PROSITE" id="PS50089">
    <property type="entry name" value="ZF_RING_2"/>
    <property type="match status" value="1"/>
</dbReference>
<dbReference type="PROSITE" id="PS50119">
    <property type="entry name" value="ZF_BBOX"/>
    <property type="match status" value="1"/>
</dbReference>
<dbReference type="PROSITE" id="PS50188">
    <property type="entry name" value="B302_SPRY"/>
    <property type="match status" value="1"/>
</dbReference>
<evidence type="ECO:0000256" key="5">
    <source>
        <dbReference type="PROSITE-ProRule" id="PRU00024"/>
    </source>
</evidence>
<dbReference type="Gene3D" id="2.60.120.920">
    <property type="match status" value="1"/>
</dbReference>
<dbReference type="InterPro" id="IPR001870">
    <property type="entry name" value="B30.2/SPRY"/>
</dbReference>
<dbReference type="EMBL" id="JANPWB010000011">
    <property type="protein sequence ID" value="KAJ1125824.1"/>
    <property type="molecule type" value="Genomic_DNA"/>
</dbReference>
<organism evidence="10 11">
    <name type="scientific">Pleurodeles waltl</name>
    <name type="common">Iberian ribbed newt</name>
    <dbReference type="NCBI Taxonomy" id="8319"/>
    <lineage>
        <taxon>Eukaryota</taxon>
        <taxon>Metazoa</taxon>
        <taxon>Chordata</taxon>
        <taxon>Craniata</taxon>
        <taxon>Vertebrata</taxon>
        <taxon>Euteleostomi</taxon>
        <taxon>Amphibia</taxon>
        <taxon>Batrachia</taxon>
        <taxon>Caudata</taxon>
        <taxon>Salamandroidea</taxon>
        <taxon>Salamandridae</taxon>
        <taxon>Pleurodelinae</taxon>
        <taxon>Pleurodeles</taxon>
    </lineage>
</organism>
<dbReference type="InterPro" id="IPR001841">
    <property type="entry name" value="Znf_RING"/>
</dbReference>
<dbReference type="FunFam" id="2.60.120.920:FF:000004">
    <property type="entry name" value="Butyrophilin subfamily 1 member A1"/>
    <property type="match status" value="1"/>
</dbReference>
<keyword evidence="2 5" id="KW-0863">Zinc-finger</keyword>
<accession>A0AAV7PG33</accession>
<dbReference type="CDD" id="cd13733">
    <property type="entry name" value="SPRY_PRY_C-I_1"/>
    <property type="match status" value="1"/>
</dbReference>
<gene>
    <name evidence="10" type="ORF">NDU88_004242</name>
</gene>
<dbReference type="Pfam" id="PF00622">
    <property type="entry name" value="SPRY"/>
    <property type="match status" value="1"/>
</dbReference>
<dbReference type="InterPro" id="IPR043136">
    <property type="entry name" value="B30.2/SPRY_sf"/>
</dbReference>
<feature type="coiled-coil region" evidence="6">
    <location>
        <begin position="271"/>
        <end position="298"/>
    </location>
</feature>
<dbReference type="PRINTS" id="PR01407">
    <property type="entry name" value="BUTYPHLNCDUF"/>
</dbReference>
<dbReference type="PANTHER" id="PTHR24103">
    <property type="entry name" value="E3 UBIQUITIN-PROTEIN LIGASE TRIM"/>
    <property type="match status" value="1"/>
</dbReference>
<feature type="domain" description="RING-type" evidence="7">
    <location>
        <begin position="60"/>
        <end position="100"/>
    </location>
</feature>
<evidence type="ECO:0000256" key="1">
    <source>
        <dbReference type="ARBA" id="ARBA00022723"/>
    </source>
</evidence>
<evidence type="ECO:0000259" key="9">
    <source>
        <dbReference type="PROSITE" id="PS50188"/>
    </source>
</evidence>
<evidence type="ECO:0000259" key="8">
    <source>
        <dbReference type="PROSITE" id="PS50119"/>
    </source>
</evidence>
<dbReference type="InterPro" id="IPR006574">
    <property type="entry name" value="PRY"/>
</dbReference>
<evidence type="ECO:0000256" key="3">
    <source>
        <dbReference type="ARBA" id="ARBA00022833"/>
    </source>
</evidence>